<name>A0A2V1P711_9RHOB</name>
<dbReference type="Gene3D" id="2.170.16.10">
    <property type="entry name" value="Hedgehog/Intein (Hint) domain"/>
    <property type="match status" value="1"/>
</dbReference>
<evidence type="ECO:0000259" key="1">
    <source>
        <dbReference type="Pfam" id="PF13403"/>
    </source>
</evidence>
<gene>
    <name evidence="2" type="ORF">DFK10_03335</name>
</gene>
<dbReference type="GO" id="GO:0016539">
    <property type="term" value="P:intein-mediated protein splicing"/>
    <property type="evidence" value="ECO:0007669"/>
    <property type="project" value="InterPro"/>
</dbReference>
<dbReference type="Proteomes" id="UP000245293">
    <property type="component" value="Unassembled WGS sequence"/>
</dbReference>
<proteinExistence type="predicted"/>
<dbReference type="OrthoDB" id="6305173at2"/>
<evidence type="ECO:0000313" key="3">
    <source>
        <dbReference type="Proteomes" id="UP000245293"/>
    </source>
</evidence>
<keyword evidence="3" id="KW-1185">Reference proteome</keyword>
<evidence type="ECO:0000313" key="2">
    <source>
        <dbReference type="EMBL" id="PWG18293.1"/>
    </source>
</evidence>
<accession>A0A2V1P711</accession>
<feature type="domain" description="Hedgehog/Intein (Hint)" evidence="1">
    <location>
        <begin position="158"/>
        <end position="304"/>
    </location>
</feature>
<sequence>MANYDFWALGDSAVSVSGSGSLDGTSDGAHMVGLTITLTSASYEQLSIKDNETFLDDDDKNGVQRFAGKQTFDGETVPHNTEYQAEYMLTLLDPNTGIEYTAVALNFDPDDGSGFTIEGITFVDVVPPVGVPLTVTASSEGPGNNGQPSVAAADIAIPCFTPGTLIETPDGPRPVEQLVAGDLVQTVDHGPQMLTWAGQTVVSSLRAALHPELRPILVKAHAFGHNRPVRDMKVSPQHRILVDGWRAEMLFGECEVLVAAAHLVNDHTVLRCPEVSDVIYVHLQCAAHEVLISDGLPSESFNPGPVVVRQMDCAARDELQALFPDQDLMERAPYKAARPMLRRAEAALLIA</sequence>
<organism evidence="2 3">
    <name type="scientific">Salibaculum griseiflavum</name>
    <dbReference type="NCBI Taxonomy" id="1914409"/>
    <lineage>
        <taxon>Bacteria</taxon>
        <taxon>Pseudomonadati</taxon>
        <taxon>Pseudomonadota</taxon>
        <taxon>Alphaproteobacteria</taxon>
        <taxon>Rhodobacterales</taxon>
        <taxon>Roseobacteraceae</taxon>
        <taxon>Salibaculum</taxon>
    </lineage>
</organism>
<dbReference type="AlphaFoldDB" id="A0A2V1P711"/>
<dbReference type="PROSITE" id="PS50817">
    <property type="entry name" value="INTEIN_N_TER"/>
    <property type="match status" value="1"/>
</dbReference>
<dbReference type="InterPro" id="IPR028992">
    <property type="entry name" value="Hedgehog/Intein_dom"/>
</dbReference>
<dbReference type="EMBL" id="QETF01000002">
    <property type="protein sequence ID" value="PWG18293.1"/>
    <property type="molecule type" value="Genomic_DNA"/>
</dbReference>
<dbReference type="SUPFAM" id="SSF51294">
    <property type="entry name" value="Hedgehog/intein (Hint) domain"/>
    <property type="match status" value="1"/>
</dbReference>
<dbReference type="Pfam" id="PF13403">
    <property type="entry name" value="Hint_2"/>
    <property type="match status" value="1"/>
</dbReference>
<dbReference type="InterPro" id="IPR036844">
    <property type="entry name" value="Hint_dom_sf"/>
</dbReference>
<dbReference type="InterPro" id="IPR006141">
    <property type="entry name" value="Intein_N"/>
</dbReference>
<reference evidence="3" key="1">
    <citation type="submission" date="2018-05" db="EMBL/GenBank/DDBJ databases">
        <authorList>
            <person name="Du Z."/>
            <person name="Wang X."/>
        </authorList>
    </citation>
    <scope>NUCLEOTIDE SEQUENCE [LARGE SCALE GENOMIC DNA]</scope>
    <source>
        <strain evidence="3">WDS4C29</strain>
    </source>
</reference>
<dbReference type="RefSeq" id="WP_109386542.1">
    <property type="nucleotide sequence ID" value="NZ_QETF01000002.1"/>
</dbReference>
<protein>
    <recommendedName>
        <fullName evidence="1">Hedgehog/Intein (Hint) domain-containing protein</fullName>
    </recommendedName>
</protein>
<comment type="caution">
    <text evidence="2">The sequence shown here is derived from an EMBL/GenBank/DDBJ whole genome shotgun (WGS) entry which is preliminary data.</text>
</comment>